<comment type="function">
    <text evidence="2">Regulator of type 1 phosphatases which maintains protein phosphatase activity under strict control.</text>
</comment>
<evidence type="ECO:0000313" key="4">
    <source>
        <dbReference type="EMBL" id="KAK9761761.1"/>
    </source>
</evidence>
<comment type="similarity">
    <text evidence="1 2">Belongs to the YPI1 family.</text>
</comment>
<evidence type="ECO:0000313" key="5">
    <source>
        <dbReference type="Proteomes" id="UP001479436"/>
    </source>
</evidence>
<sequence length="140" mass="15959">MSNQQTVSNLLARNSRLAGTASVTIDATSSQDITPLTSDNEEQFTGTIRLEGSTEPNRRVRWDESVVDNEGLGKKKSKICCIYSKPRAFGESDSDESDTESESDNERIHRTKRRVMSNAYERMHYLKATQGRRQYYDHGY</sequence>
<gene>
    <name evidence="4" type="primary">YPI1_2</name>
    <name evidence="4" type="ORF">K7432_013101</name>
</gene>
<feature type="region of interest" description="Disordered" evidence="3">
    <location>
        <begin position="88"/>
        <end position="115"/>
    </location>
</feature>
<dbReference type="Proteomes" id="UP001479436">
    <property type="component" value="Unassembled WGS sequence"/>
</dbReference>
<name>A0ABR2WJX5_9FUNG</name>
<protein>
    <recommendedName>
        <fullName evidence="2">Type 1 phosphatases regulator</fullName>
    </recommendedName>
</protein>
<feature type="compositionally biased region" description="Polar residues" evidence="3">
    <location>
        <begin position="32"/>
        <end position="46"/>
    </location>
</feature>
<evidence type="ECO:0000256" key="2">
    <source>
        <dbReference type="RuleBase" id="RU367162"/>
    </source>
</evidence>
<dbReference type="PANTHER" id="PTHR20835">
    <property type="entry name" value="E3 UBIQUITIN-PROTEIN LIGASE PPP1R11-RELATED"/>
    <property type="match status" value="1"/>
</dbReference>
<keyword evidence="2" id="KW-0539">Nucleus</keyword>
<evidence type="ECO:0000256" key="3">
    <source>
        <dbReference type="SAM" id="MobiDB-lite"/>
    </source>
</evidence>
<dbReference type="EMBL" id="JASJQH010001231">
    <property type="protein sequence ID" value="KAK9761761.1"/>
    <property type="molecule type" value="Genomic_DNA"/>
</dbReference>
<comment type="subcellular location">
    <subcellularLocation>
        <location evidence="2">Nucleus</location>
    </subcellularLocation>
</comment>
<dbReference type="Pfam" id="PF07491">
    <property type="entry name" value="PPI_Ypi1"/>
    <property type="match status" value="1"/>
</dbReference>
<keyword evidence="5" id="KW-1185">Reference proteome</keyword>
<dbReference type="PANTHER" id="PTHR20835:SF0">
    <property type="entry name" value="E3 UBIQUITIN-PROTEIN LIGASE PPP1R11"/>
    <property type="match status" value="1"/>
</dbReference>
<feature type="region of interest" description="Disordered" evidence="3">
    <location>
        <begin position="32"/>
        <end position="56"/>
    </location>
</feature>
<evidence type="ECO:0000256" key="1">
    <source>
        <dbReference type="ARBA" id="ARBA00005605"/>
    </source>
</evidence>
<reference evidence="4 5" key="1">
    <citation type="submission" date="2023-04" db="EMBL/GenBank/DDBJ databases">
        <title>Genome of Basidiobolus ranarum AG-B5.</title>
        <authorList>
            <person name="Stajich J.E."/>
            <person name="Carter-House D."/>
            <person name="Gryganskyi A."/>
        </authorList>
    </citation>
    <scope>NUCLEOTIDE SEQUENCE [LARGE SCALE GENOMIC DNA]</scope>
    <source>
        <strain evidence="4 5">AG-B5</strain>
    </source>
</reference>
<feature type="compositionally biased region" description="Acidic residues" evidence="3">
    <location>
        <begin position="92"/>
        <end position="103"/>
    </location>
</feature>
<proteinExistence type="inferred from homology"/>
<dbReference type="InterPro" id="IPR011107">
    <property type="entry name" value="PPI_Ypi1"/>
</dbReference>
<comment type="caution">
    <text evidence="4">The sequence shown here is derived from an EMBL/GenBank/DDBJ whole genome shotgun (WGS) entry which is preliminary data.</text>
</comment>
<accession>A0ABR2WJX5</accession>
<organism evidence="4 5">
    <name type="scientific">Basidiobolus ranarum</name>
    <dbReference type="NCBI Taxonomy" id="34480"/>
    <lineage>
        <taxon>Eukaryota</taxon>
        <taxon>Fungi</taxon>
        <taxon>Fungi incertae sedis</taxon>
        <taxon>Zoopagomycota</taxon>
        <taxon>Entomophthoromycotina</taxon>
        <taxon>Basidiobolomycetes</taxon>
        <taxon>Basidiobolales</taxon>
        <taxon>Basidiobolaceae</taxon>
        <taxon>Basidiobolus</taxon>
    </lineage>
</organism>